<name>A0A7W5FQ11_9BACL</name>
<feature type="domain" description="F5/8 type C" evidence="5">
    <location>
        <begin position="2020"/>
        <end position="2178"/>
    </location>
</feature>
<feature type="domain" description="SLH" evidence="6">
    <location>
        <begin position="170"/>
        <end position="232"/>
    </location>
</feature>
<keyword evidence="2" id="KW-0378">Hydrolase</keyword>
<dbReference type="PANTHER" id="PTHR10963:SF55">
    <property type="entry name" value="GLYCOSIDE HYDROLASE FAMILY 16 PROTEIN"/>
    <property type="match status" value="1"/>
</dbReference>
<gene>
    <name evidence="8" type="ORF">FHS18_004660</name>
</gene>
<dbReference type="RefSeq" id="WP_343060635.1">
    <property type="nucleotide sequence ID" value="NZ_JACHXK010000013.1"/>
</dbReference>
<evidence type="ECO:0000256" key="2">
    <source>
        <dbReference type="ARBA" id="ARBA00022801"/>
    </source>
</evidence>
<protein>
    <submittedName>
        <fullName evidence="8">Beta-glucanase (GH16 family)</fullName>
    </submittedName>
</protein>
<dbReference type="InterPro" id="IPR008979">
    <property type="entry name" value="Galactose-bd-like_sf"/>
</dbReference>
<dbReference type="Pfam" id="PF00395">
    <property type="entry name" value="SLH"/>
    <property type="match status" value="3"/>
</dbReference>
<dbReference type="InterPro" id="IPR050546">
    <property type="entry name" value="Glycosyl_Hydrlase_16"/>
</dbReference>
<dbReference type="Gene3D" id="2.60.120.200">
    <property type="match status" value="1"/>
</dbReference>
<dbReference type="Pfam" id="PF07550">
    <property type="entry name" value="Shr-like_HID"/>
    <property type="match status" value="6"/>
</dbReference>
<feature type="compositionally biased region" description="Basic and acidic residues" evidence="3">
    <location>
        <begin position="364"/>
        <end position="388"/>
    </location>
</feature>
<reference evidence="8 9" key="1">
    <citation type="submission" date="2020-08" db="EMBL/GenBank/DDBJ databases">
        <title>Genomic Encyclopedia of Type Strains, Phase III (KMG-III): the genomes of soil and plant-associated and newly described type strains.</title>
        <authorList>
            <person name="Whitman W."/>
        </authorList>
    </citation>
    <scope>NUCLEOTIDE SEQUENCE [LARGE SCALE GENOMIC DNA]</scope>
    <source>
        <strain evidence="8 9">CECT 5862</strain>
    </source>
</reference>
<evidence type="ECO:0000259" key="6">
    <source>
        <dbReference type="PROSITE" id="PS51272"/>
    </source>
</evidence>
<dbReference type="CDD" id="cd08023">
    <property type="entry name" value="GH16_laminarinase_like"/>
    <property type="match status" value="1"/>
</dbReference>
<evidence type="ECO:0000256" key="1">
    <source>
        <dbReference type="ARBA" id="ARBA00006865"/>
    </source>
</evidence>
<dbReference type="Pfam" id="PF02018">
    <property type="entry name" value="CBM_4_9"/>
    <property type="match status" value="4"/>
</dbReference>
<evidence type="ECO:0000313" key="8">
    <source>
        <dbReference type="EMBL" id="MBB3112559.1"/>
    </source>
</evidence>
<dbReference type="InterPro" id="IPR003305">
    <property type="entry name" value="CenC_carb-bd"/>
</dbReference>
<feature type="compositionally biased region" description="Gly residues" evidence="3">
    <location>
        <begin position="394"/>
        <end position="422"/>
    </location>
</feature>
<evidence type="ECO:0000259" key="7">
    <source>
        <dbReference type="PROSITE" id="PS51762"/>
    </source>
</evidence>
<evidence type="ECO:0000313" key="9">
    <source>
        <dbReference type="Proteomes" id="UP000570361"/>
    </source>
</evidence>
<feature type="domain" description="SLH" evidence="6">
    <location>
        <begin position="106"/>
        <end position="169"/>
    </location>
</feature>
<dbReference type="GO" id="GO:0005975">
    <property type="term" value="P:carbohydrate metabolic process"/>
    <property type="evidence" value="ECO:0007669"/>
    <property type="project" value="InterPro"/>
</dbReference>
<dbReference type="Proteomes" id="UP000570361">
    <property type="component" value="Unassembled WGS sequence"/>
</dbReference>
<dbReference type="PANTHER" id="PTHR10963">
    <property type="entry name" value="GLYCOSYL HYDROLASE-RELATED"/>
    <property type="match status" value="1"/>
</dbReference>
<dbReference type="InterPro" id="IPR000421">
    <property type="entry name" value="FA58C"/>
</dbReference>
<feature type="chain" id="PRO_5030747609" evidence="4">
    <location>
        <begin position="32"/>
        <end position="2178"/>
    </location>
</feature>
<dbReference type="InterPro" id="IPR000757">
    <property type="entry name" value="Beta-glucanase-like"/>
</dbReference>
<dbReference type="Gene3D" id="2.60.120.260">
    <property type="entry name" value="Galactose-binding domain-like"/>
    <property type="match status" value="6"/>
</dbReference>
<organism evidence="8 9">
    <name type="scientific">Paenibacillus phyllosphaerae</name>
    <dbReference type="NCBI Taxonomy" id="274593"/>
    <lineage>
        <taxon>Bacteria</taxon>
        <taxon>Bacillati</taxon>
        <taxon>Bacillota</taxon>
        <taxon>Bacilli</taxon>
        <taxon>Bacillales</taxon>
        <taxon>Paenibacillaceae</taxon>
        <taxon>Paenibacillus</taxon>
    </lineage>
</organism>
<dbReference type="PROSITE" id="PS51762">
    <property type="entry name" value="GH16_2"/>
    <property type="match status" value="1"/>
</dbReference>
<keyword evidence="4" id="KW-0732">Signal</keyword>
<feature type="signal peptide" evidence="4">
    <location>
        <begin position="1"/>
        <end position="31"/>
    </location>
</feature>
<dbReference type="PROSITE" id="PS50022">
    <property type="entry name" value="FA58C_3"/>
    <property type="match status" value="2"/>
</dbReference>
<evidence type="ECO:0000259" key="5">
    <source>
        <dbReference type="PROSITE" id="PS50022"/>
    </source>
</evidence>
<dbReference type="SUPFAM" id="SSF49785">
    <property type="entry name" value="Galactose-binding domain-like"/>
    <property type="match status" value="6"/>
</dbReference>
<comment type="similarity">
    <text evidence="1">Belongs to the glycosyl hydrolase 16 family.</text>
</comment>
<dbReference type="PROSITE" id="PS51272">
    <property type="entry name" value="SLH"/>
    <property type="match status" value="3"/>
</dbReference>
<accession>A0A7W5FQ11</accession>
<evidence type="ECO:0000256" key="3">
    <source>
        <dbReference type="SAM" id="MobiDB-lite"/>
    </source>
</evidence>
<feature type="region of interest" description="Disordered" evidence="3">
    <location>
        <begin position="364"/>
        <end position="442"/>
    </location>
</feature>
<feature type="domain" description="SLH" evidence="6">
    <location>
        <begin position="48"/>
        <end position="105"/>
    </location>
</feature>
<dbReference type="InterPro" id="IPR001119">
    <property type="entry name" value="SLH_dom"/>
</dbReference>
<dbReference type="GO" id="GO:0004553">
    <property type="term" value="F:hydrolase activity, hydrolyzing O-glycosyl compounds"/>
    <property type="evidence" value="ECO:0007669"/>
    <property type="project" value="InterPro"/>
</dbReference>
<evidence type="ECO:0000256" key="4">
    <source>
        <dbReference type="SAM" id="SignalP"/>
    </source>
</evidence>
<dbReference type="EMBL" id="JACHXK010000013">
    <property type="protein sequence ID" value="MBB3112559.1"/>
    <property type="molecule type" value="Genomic_DNA"/>
</dbReference>
<proteinExistence type="inferred from homology"/>
<comment type="caution">
    <text evidence="8">The sequence shown here is derived from an EMBL/GenBank/DDBJ whole genome shotgun (WGS) entry which is preliminary data.</text>
</comment>
<feature type="domain" description="GH16" evidence="7">
    <location>
        <begin position="685"/>
        <end position="958"/>
    </location>
</feature>
<dbReference type="Pfam" id="PF00722">
    <property type="entry name" value="Glyco_hydro_16"/>
    <property type="match status" value="1"/>
</dbReference>
<dbReference type="InterPro" id="IPR013320">
    <property type="entry name" value="ConA-like_dom_sf"/>
</dbReference>
<keyword evidence="9" id="KW-1185">Reference proteome</keyword>
<dbReference type="Pfam" id="PF22633">
    <property type="entry name" value="F5_F8_type_C_2"/>
    <property type="match status" value="1"/>
</dbReference>
<dbReference type="InterPro" id="IPR011432">
    <property type="entry name" value="Shr-like_HID"/>
</dbReference>
<sequence>MAKRTSRKRRQLSAVLLSAALMTSSVSTGWAATDAGSEGNAPAAAAAGTGQTFSDIHGNWSEAQITKWASLGLASGSNGQFRPGDSISRAEFAKLLNTLFGFKTKGPASFKDVEAGKWYADTVAVAEAAGYISGYPGELFKPEAAVTRQEAAKMAAGLFQLPGADAGVLASFRDASQIGAFAKDAMARLVSGGYMKGFADQTIRPLAPISRAEAIVLLDRLAGEIVNSPGTRNQVQTAGSFLISSPDVTLKDGTIDRNVLITPGVGEGDVTLDGVTVKGTLYVSGGGVNSIHVNDSNIERIVVDKPDAPVRVVLEGDSEVGDIEVESGANIEIGSGAKVDHLFVDETADGTELDINGTAGELKTEAGDTKLNDKAIDKGSSHEVEKGQVKKPPAGGGTDGTGGNPGNSGTPGTGGGGGGGGTTTPSTKTAPSLAADTTDNKVGNDITLTFTDNAAWRGKVKSVTVGASELTAGTDYTVAEGQITIKAAAFAAAGSYAITVKASGYTDATVTQQVQLRFAPALVADTTDNTIGRDITVTFTDNEGWQSKITSVAINSEALTVGTDYTISAGQIVIRAAVFAQAGSYVIEVKATGYTDAAILQTVSNPPGIETAPALTADTTDNMLGSDITLTFTDNADWRSKISKVTVGATELTAGEDYTVAAGAITIKTAAVSQEGSHTITVQAAGYTDASVTQQLGNWELIWNDEFDGGTGANFDTNGVDLSKWGYQNGTGAEYGLDGWGNNEQQYYQKDNIEVKDGHLVITAKKQTVNGKPYTSGRLWTSPTFSKTYGKFEARMKLPDGQGIWPAFWMMPKDSEYGAWASSGELDIMEARGRLPEEVAGTLHYGKTWPNNKADGGSYDFPEGESITGFHTYGVEWEPGEIRWYVDGKLFNTMNNWNSQGAGQPDKYAFPAPFDKEFYMILNLAVGGNFDGGLIPPDSKLPAKMEVDYVRAYELEGKPYRTPVEPSMDKDPIPAGAKPAVDGSYIYDADYAKPFKNSIDPDAIDSEGWYFLNGFNGTGTAGKEVIGDDTFAKVGITQPGDQAYSIQLIQHVPLAKGRVYKLSFDAKAAASRNMAVKFGGDGDNGWGSYSDQFDVALTTEVKHYEYRFQMASDTDPTARLEYNLGLNANAVWIGNVRVEETELLEDPNGAKQPLENGNHVYNGTFDLGTMDRMKYWNFNVSEGTVATASVDAERRQLETVITNGGTAPEAVTLVQKGMNLLQTDTYELTFQAKAEAARAVGVRVISKDGENVYASRNDFAIGTSSSEQKLTFTMPAGVTDLEGQLVFDLGGSNADVTIDNVKLVRTTNNNIDYGGINLFPLVNGDFSAGLSGWEPFTQGAQAGFNAADGVAKVAITNVGTEAWNVMFNQSGLQLKKGFTYELSFEALSSVDRDMQATLENASYTRRFDSGSIAIGSEWTKFDYTVKLTADDNLALKLLLGKTAQSPAGAHEVQFRNMVLQVKDAPVKRPPQLIADTTDNKVGQPIAITFTDNEAWRQTISAVKVGDTTLAASKYTVEAGAIVLSGDVFTAEGAQTITVKADGYGDTIVVQSLLTSDGNLLKNGHFSSGDSGWSLWNEMPDYSSFSVENGAANVQINYHGGIHPEWNIPISWSTQLMQENIKLEAGKTYELSFRAWSQVDRPILVEFSGVNNNQQQAFNITDDASAVYTSTIKPGAASTLTLKYLLGNVVSGAAATPDGPHLITIDDVVLKEVKTGPALTADVSDNKVGEAIDITFADDSVWREAITSVTINAAAVPADKMTIEAGKIHLAADLFPAMNNYTIAVQAANYGSAVVVQEVKTAAPNVAIGATASASTQPQPANLAIDGNASTRWESATADPQWIAVDLGAVYKLDAVVLKWEGAYGKGYKVQAATSASPGEGDWVDVFTEANGNGGTDTIVLGGTEARHIRAYGTVRGTQYGYSLWELEAYGTPVGGEVEPEPEQPELAAPPVVTADTSLNKVGQDIELTFGADGSWESAVTAVSVNGTALAAEEYTVASGKLTIKASAFQAAGSYAISVAATGYRLAEVSQSVTAADTNLALGATVTASSAKAPTTAGSLVDGDAGTRWEADWSAESTSPEWIVIDLGSEQSITQLKLVWETAYAKSVLVQAAGEGANLEDESSWQTVETLSRELTFTGSYAETVELGDAAAEGRYIRLYLSDKGLPPYGPSLFEVEVY</sequence>
<dbReference type="SUPFAM" id="SSF49899">
    <property type="entry name" value="Concanavalin A-like lectins/glucanases"/>
    <property type="match status" value="1"/>
</dbReference>
<dbReference type="Pfam" id="PF00754">
    <property type="entry name" value="F5_F8_type_C"/>
    <property type="match status" value="1"/>
</dbReference>
<feature type="domain" description="F5/8 type C" evidence="5">
    <location>
        <begin position="1790"/>
        <end position="1931"/>
    </location>
</feature>